<accession>A0ABR4CZI1</accession>
<sequence>MASPITFGIELEFNIAYLYEGQKMPDPNETRQIFFPITSEAEESVKRGYEEEWGTDIPRHFSAMLKELPLVKSLQYEVRDTLISLGCTVTEPRVFGGDPAAWEVSHDDSIRPTDGTGYNWFGMEINSPALLFTPASLDLIVKVCTTITEKYLTDPNATCGVHVHLSAGKTTLEFRTMQKLFVFLWSFEHQMSSLHPEERQTNDYCRSLRVQSRLVDDFCERWGEAPSILQGIIEFNNCEDMLSLLRLAECFQQSRYMAFNCSNALNTVQNPNQSSKPTIEFRQHAGTLDGERLVNWVKLIAGLVHRLETIHPDSLSELLKLVEFETWEKTRNEKHNKIFQKAEGSIPAESALTIIDLLEYLGLKESADYYRDRLFEVAGRDTRYRPDVFNWNGIAHEESRGSDTSVEALEAEKAGMMKVFQSIMLVGAASEEEDGGRLNFNSTDQLWSLITREDGEQHERSGFYAPHPFR</sequence>
<reference evidence="1 2" key="1">
    <citation type="journal article" date="2024" name="Commun. Biol.">
        <title>Comparative genomic analysis of thermophilic fungi reveals convergent evolutionary adaptations and gene losses.</title>
        <authorList>
            <person name="Steindorff A.S."/>
            <person name="Aguilar-Pontes M.V."/>
            <person name="Robinson A.J."/>
            <person name="Andreopoulos B."/>
            <person name="LaButti K."/>
            <person name="Kuo A."/>
            <person name="Mondo S."/>
            <person name="Riley R."/>
            <person name="Otillar R."/>
            <person name="Haridas S."/>
            <person name="Lipzen A."/>
            <person name="Grimwood J."/>
            <person name="Schmutz J."/>
            <person name="Clum A."/>
            <person name="Reid I.D."/>
            <person name="Moisan M.C."/>
            <person name="Butler G."/>
            <person name="Nguyen T.T.M."/>
            <person name="Dewar K."/>
            <person name="Conant G."/>
            <person name="Drula E."/>
            <person name="Henrissat B."/>
            <person name="Hansel C."/>
            <person name="Singer S."/>
            <person name="Hutchinson M.I."/>
            <person name="de Vries R.P."/>
            <person name="Natvig D.O."/>
            <person name="Powell A.J."/>
            <person name="Tsang A."/>
            <person name="Grigoriev I.V."/>
        </authorList>
    </citation>
    <scope>NUCLEOTIDE SEQUENCE [LARGE SCALE GENOMIC DNA]</scope>
    <source>
        <strain evidence="1 2">CBS 494.80</strain>
    </source>
</reference>
<dbReference type="Proteomes" id="UP001595075">
    <property type="component" value="Unassembled WGS sequence"/>
</dbReference>
<evidence type="ECO:0000313" key="1">
    <source>
        <dbReference type="EMBL" id="KAL2075275.1"/>
    </source>
</evidence>
<dbReference type="InterPro" id="IPR022025">
    <property type="entry name" value="Amidoligase_2"/>
</dbReference>
<dbReference type="PANTHER" id="PTHR36847:SF1">
    <property type="entry name" value="AMIDOLIGASE ENZYME"/>
    <property type="match status" value="1"/>
</dbReference>
<organism evidence="1 2">
    <name type="scientific">Oculimacula yallundae</name>
    <dbReference type="NCBI Taxonomy" id="86028"/>
    <lineage>
        <taxon>Eukaryota</taxon>
        <taxon>Fungi</taxon>
        <taxon>Dikarya</taxon>
        <taxon>Ascomycota</taxon>
        <taxon>Pezizomycotina</taxon>
        <taxon>Leotiomycetes</taxon>
        <taxon>Helotiales</taxon>
        <taxon>Ploettnerulaceae</taxon>
        <taxon>Oculimacula</taxon>
    </lineage>
</organism>
<proteinExistence type="predicted"/>
<protein>
    <recommendedName>
        <fullName evidence="3">Amidoligase enzyme</fullName>
    </recommendedName>
</protein>
<evidence type="ECO:0000313" key="2">
    <source>
        <dbReference type="Proteomes" id="UP001595075"/>
    </source>
</evidence>
<evidence type="ECO:0008006" key="3">
    <source>
        <dbReference type="Google" id="ProtNLM"/>
    </source>
</evidence>
<name>A0ABR4CZI1_9HELO</name>
<comment type="caution">
    <text evidence="1">The sequence shown here is derived from an EMBL/GenBank/DDBJ whole genome shotgun (WGS) entry which is preliminary data.</text>
</comment>
<dbReference type="PANTHER" id="PTHR36847">
    <property type="entry name" value="AMIDOLIGASE ENZYME"/>
    <property type="match status" value="1"/>
</dbReference>
<dbReference type="Pfam" id="PF12224">
    <property type="entry name" value="Amidoligase_2"/>
    <property type="match status" value="1"/>
</dbReference>
<gene>
    <name evidence="1" type="ORF">VTL71DRAFT_218</name>
</gene>
<keyword evidence="2" id="KW-1185">Reference proteome</keyword>
<dbReference type="EMBL" id="JAZHXI010000001">
    <property type="protein sequence ID" value="KAL2075275.1"/>
    <property type="molecule type" value="Genomic_DNA"/>
</dbReference>